<dbReference type="PROSITE" id="PS50075">
    <property type="entry name" value="CARRIER"/>
    <property type="match status" value="2"/>
</dbReference>
<organism evidence="8 9">
    <name type="scientific">Nocardia aobensis</name>
    <dbReference type="NCBI Taxonomy" id="257277"/>
    <lineage>
        <taxon>Bacteria</taxon>
        <taxon>Bacillati</taxon>
        <taxon>Actinomycetota</taxon>
        <taxon>Actinomycetes</taxon>
        <taxon>Mycobacteriales</taxon>
        <taxon>Nocardiaceae</taxon>
        <taxon>Nocardia</taxon>
    </lineage>
</organism>
<comment type="cofactor">
    <cofactor evidence="1">
        <name>pantetheine 4'-phosphate</name>
        <dbReference type="ChEBI" id="CHEBI:47942"/>
    </cofactor>
</comment>
<dbReference type="Proteomes" id="UP001601442">
    <property type="component" value="Unassembled WGS sequence"/>
</dbReference>
<protein>
    <recommendedName>
        <fullName evidence="4">Phenyloxazoline synthase MbtB</fullName>
    </recommendedName>
    <alternativeName>
        <fullName evidence="6">Mycobactin synthetase protein B</fullName>
    </alternativeName>
</protein>
<dbReference type="Pfam" id="PF00668">
    <property type="entry name" value="Condensation"/>
    <property type="match status" value="1"/>
</dbReference>
<dbReference type="SUPFAM" id="SSF52777">
    <property type="entry name" value="CoA-dependent acyltransferases"/>
    <property type="match status" value="2"/>
</dbReference>
<keyword evidence="9" id="KW-1185">Reference proteome</keyword>
<dbReference type="PANTHER" id="PTHR45527:SF10">
    <property type="entry name" value="PYOCHELIN SYNTHASE PCHF"/>
    <property type="match status" value="1"/>
</dbReference>
<comment type="caution">
    <text evidence="8">The sequence shown here is derived from an EMBL/GenBank/DDBJ whole genome shotgun (WGS) entry which is preliminary data.</text>
</comment>
<evidence type="ECO:0000313" key="8">
    <source>
        <dbReference type="EMBL" id="MFF0501048.1"/>
    </source>
</evidence>
<dbReference type="RefSeq" id="WP_387400807.1">
    <property type="nucleotide sequence ID" value="NZ_JBIAMT010000007.1"/>
</dbReference>
<dbReference type="InterPro" id="IPR000873">
    <property type="entry name" value="AMP-dep_synth/lig_dom"/>
</dbReference>
<dbReference type="SUPFAM" id="SSF47336">
    <property type="entry name" value="ACP-like"/>
    <property type="match status" value="2"/>
</dbReference>
<reference evidence="8 9" key="1">
    <citation type="submission" date="2024-10" db="EMBL/GenBank/DDBJ databases">
        <title>The Natural Products Discovery Center: Release of the First 8490 Sequenced Strains for Exploring Actinobacteria Biosynthetic Diversity.</title>
        <authorList>
            <person name="Kalkreuter E."/>
            <person name="Kautsar S.A."/>
            <person name="Yang D."/>
            <person name="Bader C.D."/>
            <person name="Teijaro C.N."/>
            <person name="Fluegel L."/>
            <person name="Davis C.M."/>
            <person name="Simpson J.R."/>
            <person name="Lauterbach L."/>
            <person name="Steele A.D."/>
            <person name="Gui C."/>
            <person name="Meng S."/>
            <person name="Li G."/>
            <person name="Viehrig K."/>
            <person name="Ye F."/>
            <person name="Su P."/>
            <person name="Kiefer A.F."/>
            <person name="Nichols A."/>
            <person name="Cepeda A.J."/>
            <person name="Yan W."/>
            <person name="Fan B."/>
            <person name="Jiang Y."/>
            <person name="Adhikari A."/>
            <person name="Zheng C.-J."/>
            <person name="Schuster L."/>
            <person name="Cowan T.M."/>
            <person name="Smanski M.J."/>
            <person name="Chevrette M.G."/>
            <person name="De Carvalho L.P.S."/>
            <person name="Shen B."/>
        </authorList>
    </citation>
    <scope>NUCLEOTIDE SEQUENCE [LARGE SCALE GENOMIC DNA]</scope>
    <source>
        <strain evidence="8 9">NPDC004119</strain>
    </source>
</reference>
<dbReference type="PANTHER" id="PTHR45527">
    <property type="entry name" value="NONRIBOSOMAL PEPTIDE SYNTHETASE"/>
    <property type="match status" value="1"/>
</dbReference>
<evidence type="ECO:0000256" key="1">
    <source>
        <dbReference type="ARBA" id="ARBA00001957"/>
    </source>
</evidence>
<dbReference type="InterPro" id="IPR057737">
    <property type="entry name" value="Condensation_MtbB-like"/>
</dbReference>
<evidence type="ECO:0000259" key="7">
    <source>
        <dbReference type="PROSITE" id="PS50075"/>
    </source>
</evidence>
<evidence type="ECO:0000256" key="3">
    <source>
        <dbReference type="ARBA" id="ARBA00007380"/>
    </source>
</evidence>
<evidence type="ECO:0000313" key="9">
    <source>
        <dbReference type="Proteomes" id="UP001601442"/>
    </source>
</evidence>
<dbReference type="Pfam" id="PF00550">
    <property type="entry name" value="PP-binding"/>
    <property type="match status" value="2"/>
</dbReference>
<dbReference type="Gene3D" id="3.30.559.30">
    <property type="entry name" value="Nonribosomal peptide synthetase, condensation domain"/>
    <property type="match status" value="1"/>
</dbReference>
<gene>
    <name evidence="8" type="ORF">ACFYU5_31940</name>
</gene>
<evidence type="ECO:0000256" key="2">
    <source>
        <dbReference type="ARBA" id="ARBA00005102"/>
    </source>
</evidence>
<dbReference type="CDD" id="cd19535">
    <property type="entry name" value="Cyc_NRPS"/>
    <property type="match status" value="1"/>
</dbReference>
<comment type="pathway">
    <text evidence="2">Siderophore biosynthesis; mycobactin biosynthesis.</text>
</comment>
<dbReference type="Gene3D" id="3.40.50.12780">
    <property type="entry name" value="N-terminal domain of ligase-like"/>
    <property type="match status" value="1"/>
</dbReference>
<evidence type="ECO:0000256" key="5">
    <source>
        <dbReference type="ARBA" id="ARBA00022598"/>
    </source>
</evidence>
<dbReference type="SUPFAM" id="SSF56801">
    <property type="entry name" value="Acetyl-CoA synthetase-like"/>
    <property type="match status" value="1"/>
</dbReference>
<comment type="similarity">
    <text evidence="3">Belongs to the ATP-dependent AMP-binding enzyme family. MbtB subfamily.</text>
</comment>
<dbReference type="Gene3D" id="1.10.1200.10">
    <property type="entry name" value="ACP-like"/>
    <property type="match status" value="2"/>
</dbReference>
<evidence type="ECO:0000256" key="4">
    <source>
        <dbReference type="ARBA" id="ARBA00016743"/>
    </source>
</evidence>
<dbReference type="InterPro" id="IPR023213">
    <property type="entry name" value="CAT-like_dom_sf"/>
</dbReference>
<dbReference type="InterPro" id="IPR020845">
    <property type="entry name" value="AMP-binding_CS"/>
</dbReference>
<dbReference type="InterPro" id="IPR025110">
    <property type="entry name" value="AMP-bd_C"/>
</dbReference>
<feature type="domain" description="Carrier" evidence="7">
    <location>
        <begin position="1"/>
        <end position="74"/>
    </location>
</feature>
<evidence type="ECO:0000256" key="6">
    <source>
        <dbReference type="ARBA" id="ARBA00033440"/>
    </source>
</evidence>
<dbReference type="InterPro" id="IPR001242">
    <property type="entry name" value="Condensation_dom"/>
</dbReference>
<dbReference type="Pfam" id="PF00501">
    <property type="entry name" value="AMP-binding"/>
    <property type="match status" value="1"/>
</dbReference>
<dbReference type="Pfam" id="PF13193">
    <property type="entry name" value="AMP-binding_C"/>
    <property type="match status" value="1"/>
</dbReference>
<name>A0ABW6PD10_9NOCA</name>
<keyword evidence="5" id="KW-0436">Ligase</keyword>
<dbReference type="InterPro" id="IPR036736">
    <property type="entry name" value="ACP-like_sf"/>
</dbReference>
<dbReference type="InterPro" id="IPR045851">
    <property type="entry name" value="AMP-bd_C_sf"/>
</dbReference>
<dbReference type="Gene3D" id="3.30.300.30">
    <property type="match status" value="1"/>
</dbReference>
<dbReference type="PROSITE" id="PS00455">
    <property type="entry name" value="AMP_BINDING"/>
    <property type="match status" value="1"/>
</dbReference>
<dbReference type="InterPro" id="IPR042099">
    <property type="entry name" value="ANL_N_sf"/>
</dbReference>
<proteinExistence type="inferred from homology"/>
<dbReference type="InterPro" id="IPR009081">
    <property type="entry name" value="PP-bd_ACP"/>
</dbReference>
<dbReference type="NCBIfam" id="TIGR01733">
    <property type="entry name" value="AA-adenyl-dom"/>
    <property type="match status" value="1"/>
</dbReference>
<dbReference type="Gene3D" id="3.30.559.10">
    <property type="entry name" value="Chloramphenicol acetyltransferase-like domain"/>
    <property type="match status" value="1"/>
</dbReference>
<sequence>MLGKADVRDIVAAELGIRPEAIGYDDDLVGLGMHSMKLMRLAGRWRKQGHEVRSSELALAPTISAWAELLGATAEPAPAATPAEAGAAFADGEEFPLATMQHAYWVGRRQDQQLGGVAAHLYVEFDGRGLDAERMGRAVERLVRRHPQLRVQFTDAGTQRVLPEPLLPVFRVEDLRAAADPDAELERLRQAKSHQRMDVEAGQVVDITLTLLPDDAHRVHVDVDMLAGDALSYRRILDDLAALYDSDADPADTVGYTFREYLDARARHTPDNSAARAWWEQRLADLPDIPSLPVLAEDERADPSRSIRLHHWFEPEAKAGFDKLAHSHGVTPAVALATVFAEAIARWSARQRFLLNVPLFDREPLHDDIDRVVGDFTNSVLVDVDARAPESMVARAKRLQRELHTCAVHSVYEGLDVLRDLGRLRGGAVTPSVVFTSGLDLGELFSDRVTALFGEPVWILSQGPQVDLDAQVAELGGGLLVNWDVRRDAMPEGVVAAMFAEFRRLLLALAEPGADWNAPLSIELPAQQRAVRERVNDTFTDWQARTLHGDFFDRARRKPEAEALRWRGGACDYGDLADQALAVAAALTDAGVRPGDTVAVVIPKGHRQIPAVLGVLAAGAAYVPIGTGQPPARRDRILARAGARVALTDAALELPADVTAVELTTALAGRRLERAYASDPDAVAYVLFTSGSTGEPKGVEVSHRAAANTIDALAAAFGLDPSARLLGLSSLEFDLSVFDIFAPLALGGALVCVDAEIERDAQAWARLIAEDEVSVLNCAPGLIGMLLDSADAQALRTLRVVVTGGDRVDAELAHRLRASVPGLRFAGLGGATEAAIHSTVCEVTDDFPADRATVPYGTPLANVAMRVVNERGEDCPDWVVGELWIGGTSVADGYRGDPERTAQRFVEYGGLRWYRTGDLARYLPDGTVDFLGRADHQVKIRGYRVELGEVETALTTLPTVAQAVALVTGSGRLAAAVRAGGVTADDLRADLRDLLPAHMIPDLIEIVTEIPLTPNGKLDRAAIRRLIEAGAPDAGASAVAPANEIEAALAYIAAQILGVETVGVETDFFEIGGNSILATTFTAKVRGLLAVEKFGVTAVFGGRTVRRIAAQLQADETTPGRLAQVSRILLELAEVPVPQTDSALFPAGN</sequence>
<dbReference type="InterPro" id="IPR010071">
    <property type="entry name" value="AA_adenyl_dom"/>
</dbReference>
<accession>A0ABW6PD10</accession>
<dbReference type="EMBL" id="JBIAMT010000007">
    <property type="protein sequence ID" value="MFF0501048.1"/>
    <property type="molecule type" value="Genomic_DNA"/>
</dbReference>
<feature type="domain" description="Carrier" evidence="7">
    <location>
        <begin position="1040"/>
        <end position="1116"/>
    </location>
</feature>